<dbReference type="SUPFAM" id="SSF53098">
    <property type="entry name" value="Ribonuclease H-like"/>
    <property type="match status" value="1"/>
</dbReference>
<dbReference type="NCBIfam" id="NF033545">
    <property type="entry name" value="transpos_IS630"/>
    <property type="match status" value="1"/>
</dbReference>
<dbReference type="InterPro" id="IPR036397">
    <property type="entry name" value="RNaseH_sf"/>
</dbReference>
<dbReference type="PANTHER" id="PTHR46564:SF1">
    <property type="entry name" value="TRANSPOSASE"/>
    <property type="match status" value="1"/>
</dbReference>
<protein>
    <submittedName>
        <fullName evidence="3">Transposase</fullName>
    </submittedName>
</protein>
<feature type="domain" description="Winged helix-turn helix" evidence="2">
    <location>
        <begin position="62"/>
        <end position="116"/>
    </location>
</feature>
<dbReference type="Pfam" id="PF13592">
    <property type="entry name" value="HTH_33"/>
    <property type="match status" value="1"/>
</dbReference>
<dbReference type="InterPro" id="IPR047655">
    <property type="entry name" value="Transpos_IS630-like"/>
</dbReference>
<evidence type="ECO:0000259" key="1">
    <source>
        <dbReference type="Pfam" id="PF13358"/>
    </source>
</evidence>
<dbReference type="Gene3D" id="3.30.420.10">
    <property type="entry name" value="Ribonuclease H-like superfamily/Ribonuclease H"/>
    <property type="match status" value="1"/>
</dbReference>
<feature type="domain" description="Tc1-like transposase DDE" evidence="1">
    <location>
        <begin position="132"/>
        <end position="273"/>
    </location>
</feature>
<proteinExistence type="predicted"/>
<dbReference type="AlphaFoldDB" id="A0A8E0WL94"/>
<dbReference type="GO" id="GO:0003676">
    <property type="term" value="F:nucleic acid binding"/>
    <property type="evidence" value="ECO:0007669"/>
    <property type="project" value="InterPro"/>
</dbReference>
<dbReference type="EMBL" id="JFKF01000125">
    <property type="protein sequence ID" value="KDO02609.1"/>
    <property type="molecule type" value="Genomic_DNA"/>
</dbReference>
<comment type="caution">
    <text evidence="3">The sequence shown here is derived from an EMBL/GenBank/DDBJ whole genome shotgun (WGS) entry which is preliminary data.</text>
</comment>
<gene>
    <name evidence="3" type="ORF">REISMN_06110</name>
</gene>
<reference evidence="3 4" key="1">
    <citation type="submission" date="2014-02" db="EMBL/GenBank/DDBJ databases">
        <title>Draft genome sequence of Rickettsia buchneri sp. nov. ISO7T.</title>
        <authorList>
            <person name="Felsheim R.F."/>
            <person name="Kurtti T.J."/>
            <person name="Munderloh U.G."/>
        </authorList>
    </citation>
    <scope>NUCLEOTIDE SEQUENCE [LARGE SCALE GENOMIC DNA]</scope>
    <source>
        <strain evidence="3 4">ISO7</strain>
    </source>
</reference>
<evidence type="ECO:0000313" key="4">
    <source>
        <dbReference type="Proteomes" id="UP000027161"/>
    </source>
</evidence>
<dbReference type="InterPro" id="IPR025959">
    <property type="entry name" value="Winged_HTH_dom"/>
</dbReference>
<name>A0A8E0WL94_9RICK</name>
<dbReference type="SUPFAM" id="SSF46689">
    <property type="entry name" value="Homeodomain-like"/>
    <property type="match status" value="1"/>
</dbReference>
<evidence type="ECO:0000313" key="3">
    <source>
        <dbReference type="EMBL" id="KDO02609.1"/>
    </source>
</evidence>
<organism evidence="3 4">
    <name type="scientific">Rickettsia tamurae subsp. buchneri</name>
    <dbReference type="NCBI Taxonomy" id="1462938"/>
    <lineage>
        <taxon>Bacteria</taxon>
        <taxon>Pseudomonadati</taxon>
        <taxon>Pseudomonadota</taxon>
        <taxon>Alphaproteobacteria</taxon>
        <taxon>Rickettsiales</taxon>
        <taxon>Rickettsiaceae</taxon>
        <taxon>Rickettsieae</taxon>
        <taxon>Rickettsia</taxon>
        <taxon>spotted fever group</taxon>
    </lineage>
</organism>
<dbReference type="InterPro" id="IPR009057">
    <property type="entry name" value="Homeodomain-like_sf"/>
</dbReference>
<dbReference type="PANTHER" id="PTHR46564">
    <property type="entry name" value="TRANSPOSASE"/>
    <property type="match status" value="1"/>
</dbReference>
<dbReference type="Pfam" id="PF13358">
    <property type="entry name" value="DDE_3"/>
    <property type="match status" value="1"/>
</dbReference>
<accession>A0A8E0WL94</accession>
<keyword evidence="4" id="KW-1185">Reference proteome</keyword>
<dbReference type="InterPro" id="IPR012337">
    <property type="entry name" value="RNaseH-like_sf"/>
</dbReference>
<dbReference type="Proteomes" id="UP000027161">
    <property type="component" value="Unassembled WGS sequence"/>
</dbReference>
<evidence type="ECO:0000259" key="2">
    <source>
        <dbReference type="Pfam" id="PF13592"/>
    </source>
</evidence>
<dbReference type="InterPro" id="IPR038717">
    <property type="entry name" value="Tc1-like_DDE_dom"/>
</dbReference>
<sequence length="312" mass="36562">MYDDGYSIGEISKVLILSDEGIRNHLIDYHNDQKLKPENGGSCSKLTRNQEEELIEHLETNNYVYARDIGLYIENQYGVIYTLAGVIKLLHRLGFSYKKPKLIPGKIDLDKQEEFKLQYSLLRNNLASDECIYFMDSVHPQYQTRARFGWIRKNAVKTLPSFSGWKRKHIIGAINLKSLNVVTTDNPKVNGDYIIEFLKKLEENNQDKSKIYLICDNAGYRRSKKVREYLQNSKIELVFLPPYSPNLNPIERLWKFMHSIISNNKFYANFETFTDSIRLFFENIEKYRNKISSLVNDNFQTIVPNHFNNSSC</sequence>